<keyword evidence="7" id="KW-1133">Transmembrane helix</keyword>
<protein>
    <submittedName>
        <fullName evidence="10">Methyl-accepting chemotaxis protein</fullName>
    </submittedName>
</protein>
<dbReference type="AlphaFoldDB" id="A0A2N8L2Q0"/>
<keyword evidence="5" id="KW-0175">Coiled coil</keyword>
<dbReference type="FunFam" id="1.10.287.950:FF:000001">
    <property type="entry name" value="Methyl-accepting chemotaxis sensory transducer"/>
    <property type="match status" value="1"/>
</dbReference>
<name>A0A2N8L2Q0_9BURK</name>
<dbReference type="Pfam" id="PF00015">
    <property type="entry name" value="MCPsignal"/>
    <property type="match status" value="1"/>
</dbReference>
<dbReference type="Pfam" id="PF12729">
    <property type="entry name" value="4HB_MCP_1"/>
    <property type="match status" value="1"/>
</dbReference>
<dbReference type="PROSITE" id="PS50111">
    <property type="entry name" value="CHEMOTAXIS_TRANSDUC_2"/>
    <property type="match status" value="1"/>
</dbReference>
<evidence type="ECO:0000313" key="10">
    <source>
        <dbReference type="EMBL" id="PND39977.1"/>
    </source>
</evidence>
<keyword evidence="4" id="KW-0807">Transducer</keyword>
<evidence type="ECO:0000256" key="3">
    <source>
        <dbReference type="ARBA" id="ARBA00029447"/>
    </source>
</evidence>
<feature type="region of interest" description="Disordered" evidence="6">
    <location>
        <begin position="61"/>
        <end position="93"/>
    </location>
</feature>
<evidence type="ECO:0000259" key="8">
    <source>
        <dbReference type="PROSITE" id="PS50111"/>
    </source>
</evidence>
<dbReference type="InterPro" id="IPR003660">
    <property type="entry name" value="HAMP_dom"/>
</dbReference>
<evidence type="ECO:0000256" key="6">
    <source>
        <dbReference type="SAM" id="MobiDB-lite"/>
    </source>
</evidence>
<dbReference type="PANTHER" id="PTHR43531">
    <property type="entry name" value="PROTEIN ICFG"/>
    <property type="match status" value="1"/>
</dbReference>
<dbReference type="GO" id="GO:0006935">
    <property type="term" value="P:chemotaxis"/>
    <property type="evidence" value="ECO:0007669"/>
    <property type="project" value="TreeGrafter"/>
</dbReference>
<evidence type="ECO:0000256" key="2">
    <source>
        <dbReference type="ARBA" id="ARBA00022481"/>
    </source>
</evidence>
<evidence type="ECO:0000259" key="9">
    <source>
        <dbReference type="PROSITE" id="PS50885"/>
    </source>
</evidence>
<evidence type="ECO:0000256" key="7">
    <source>
        <dbReference type="SAM" id="Phobius"/>
    </source>
</evidence>
<feature type="coiled-coil region" evidence="5">
    <location>
        <begin position="180"/>
        <end position="214"/>
    </location>
</feature>
<dbReference type="CDD" id="cd19411">
    <property type="entry name" value="MCP2201-like_sensor"/>
    <property type="match status" value="1"/>
</dbReference>
<dbReference type="GO" id="GO:0005886">
    <property type="term" value="C:plasma membrane"/>
    <property type="evidence" value="ECO:0007669"/>
    <property type="project" value="TreeGrafter"/>
</dbReference>
<comment type="caution">
    <text evidence="10">The sequence shown here is derived from an EMBL/GenBank/DDBJ whole genome shotgun (WGS) entry which is preliminary data.</text>
</comment>
<dbReference type="Pfam" id="PF00672">
    <property type="entry name" value="HAMP"/>
    <property type="match status" value="1"/>
</dbReference>
<accession>A0A2N8L2Q0</accession>
<sequence>MRGEPAQFFTAPWRRAVPRGSRGGRLASAVSVRIAFLDRPLRPRPATATYVTSRSGIDEIPHQELQRWRRKPPRRGKAPDGSPRGQPGRHNNQFLKTRDSSMNFLTQLRISQRLAVSYGLLILLLIAIGSYGARTASHLAKDLDLTANSSLVKIASANALEEQVNVIARASRDLLLLDEARQIKKQKAAIEAALAESDKQIEAVEAALDGDKEKQLVAQVRERKTAFVAAVAKFQKIQKDGSPDEARESLITDVRPAQQAYQDGLKGLVELQFESARDLAVSGGEMARNAVLLTGVLVAVAVVIGVGGGLVIARSIVLPARRAQEAAEAISSGDLTLHIQAEGHDELSQMLRAMKDMQAALTGVVSSVSDAAGEVAQNSSDIADSNVNLSDRTARSAASLQNTAASVEQIAANLNGASDLTRRAAGIATKARQSASAGGAVVAKVVDTMEEISASSRKIGDIIGVIDGIAFQTNILALNAAVEAARAGEHGRGFAVVASEVRALASRSASAAKEIKVLIQESSVKVENGTALVNNAGVTIRSVVDEVNNMGQLIEEISHSAQEQAAGVGVVNNAMNELDRTTQQNTTLVDELGRSTDALKSSSSRLLDAVGFFRAVPA</sequence>
<dbReference type="GO" id="GO:0004888">
    <property type="term" value="F:transmembrane signaling receptor activity"/>
    <property type="evidence" value="ECO:0007669"/>
    <property type="project" value="TreeGrafter"/>
</dbReference>
<dbReference type="PANTHER" id="PTHR43531:SF14">
    <property type="entry name" value="METHYL-ACCEPTING CHEMOTAXIS PROTEIN I-RELATED"/>
    <property type="match status" value="1"/>
</dbReference>
<reference evidence="10 11" key="1">
    <citation type="submission" date="2018-01" db="EMBL/GenBank/DDBJ databases">
        <title>Draft genome sequence of Paucibacter aquatile CR182 isolated from freshwater of the Nakdong River.</title>
        <authorList>
            <person name="Choi A."/>
            <person name="Chung E.J."/>
        </authorList>
    </citation>
    <scope>NUCLEOTIDE SEQUENCE [LARGE SCALE GENOMIC DNA]</scope>
    <source>
        <strain evidence="10 11">CR182</strain>
    </source>
</reference>
<dbReference type="SMART" id="SM00304">
    <property type="entry name" value="HAMP"/>
    <property type="match status" value="1"/>
</dbReference>
<proteinExistence type="inferred from homology"/>
<feature type="domain" description="HAMP" evidence="9">
    <location>
        <begin position="314"/>
        <end position="366"/>
    </location>
</feature>
<dbReference type="InterPro" id="IPR051310">
    <property type="entry name" value="MCP_chemotaxis"/>
</dbReference>
<feature type="transmembrane region" description="Helical" evidence="7">
    <location>
        <begin position="114"/>
        <end position="133"/>
    </location>
</feature>
<organism evidence="10 11">
    <name type="scientific">Kinneretia aquatilis</name>
    <dbReference type="NCBI Taxonomy" id="2070761"/>
    <lineage>
        <taxon>Bacteria</taxon>
        <taxon>Pseudomonadati</taxon>
        <taxon>Pseudomonadota</taxon>
        <taxon>Betaproteobacteria</taxon>
        <taxon>Burkholderiales</taxon>
        <taxon>Sphaerotilaceae</taxon>
        <taxon>Roseateles</taxon>
    </lineage>
</organism>
<keyword evidence="7" id="KW-0812">Transmembrane</keyword>
<feature type="domain" description="Methyl-accepting transducer" evidence="8">
    <location>
        <begin position="371"/>
        <end position="600"/>
    </location>
</feature>
<dbReference type="Proteomes" id="UP000235916">
    <property type="component" value="Unassembled WGS sequence"/>
</dbReference>
<dbReference type="InterPro" id="IPR047347">
    <property type="entry name" value="YvaQ-like_sensor"/>
</dbReference>
<dbReference type="InterPro" id="IPR004089">
    <property type="entry name" value="MCPsignal_dom"/>
</dbReference>
<dbReference type="PROSITE" id="PS50885">
    <property type="entry name" value="HAMP"/>
    <property type="match status" value="1"/>
</dbReference>
<comment type="similarity">
    <text evidence="3">Belongs to the methyl-accepting chemotaxis (MCP) protein family.</text>
</comment>
<dbReference type="Gene3D" id="1.10.287.950">
    <property type="entry name" value="Methyl-accepting chemotaxis protein"/>
    <property type="match status" value="1"/>
</dbReference>
<dbReference type="SUPFAM" id="SSF58104">
    <property type="entry name" value="Methyl-accepting chemotaxis protein (MCP) signaling domain"/>
    <property type="match status" value="1"/>
</dbReference>
<dbReference type="CDD" id="cd11386">
    <property type="entry name" value="MCP_signal"/>
    <property type="match status" value="1"/>
</dbReference>
<evidence type="ECO:0000256" key="1">
    <source>
        <dbReference type="ARBA" id="ARBA00004370"/>
    </source>
</evidence>
<evidence type="ECO:0000313" key="11">
    <source>
        <dbReference type="Proteomes" id="UP000235916"/>
    </source>
</evidence>
<dbReference type="EMBL" id="POSP01000001">
    <property type="protein sequence ID" value="PND39977.1"/>
    <property type="molecule type" value="Genomic_DNA"/>
</dbReference>
<feature type="transmembrane region" description="Helical" evidence="7">
    <location>
        <begin position="290"/>
        <end position="313"/>
    </location>
</feature>
<keyword evidence="11" id="KW-1185">Reference proteome</keyword>
<dbReference type="GO" id="GO:0007165">
    <property type="term" value="P:signal transduction"/>
    <property type="evidence" value="ECO:0007669"/>
    <property type="project" value="UniProtKB-KW"/>
</dbReference>
<keyword evidence="2" id="KW-0488">Methylation</keyword>
<dbReference type="InterPro" id="IPR024478">
    <property type="entry name" value="HlyB_4HB_MCP"/>
</dbReference>
<dbReference type="SMART" id="SM00283">
    <property type="entry name" value="MA"/>
    <property type="match status" value="1"/>
</dbReference>
<dbReference type="OrthoDB" id="8873197at2"/>
<evidence type="ECO:0000256" key="5">
    <source>
        <dbReference type="SAM" id="Coils"/>
    </source>
</evidence>
<gene>
    <name evidence="10" type="ORF">C1O66_00805</name>
</gene>
<evidence type="ECO:0000256" key="4">
    <source>
        <dbReference type="PROSITE-ProRule" id="PRU00284"/>
    </source>
</evidence>
<keyword evidence="7" id="KW-0472">Membrane</keyword>
<comment type="subcellular location">
    <subcellularLocation>
        <location evidence="1">Membrane</location>
    </subcellularLocation>
</comment>